<dbReference type="PANTHER" id="PTHR16453:SF9">
    <property type="entry name" value="GATOR COMPLEX PROTEIN MIOS"/>
    <property type="match status" value="1"/>
</dbReference>
<dbReference type="InParanoid" id="A0A4Q1BS09"/>
<feature type="region of interest" description="Disordered" evidence="1">
    <location>
        <begin position="449"/>
        <end position="481"/>
    </location>
</feature>
<comment type="caution">
    <text evidence="3">The sequence shown here is derived from an EMBL/GenBank/DDBJ whole genome shotgun (WGS) entry which is preliminary data.</text>
</comment>
<dbReference type="GO" id="GO:1904263">
    <property type="term" value="P:positive regulation of TORC1 signaling"/>
    <property type="evidence" value="ECO:0007669"/>
    <property type="project" value="TreeGrafter"/>
</dbReference>
<sequence length="929" mass="102435">MVETRRIALTDPFPSTPARFVVGGQVAPSSSGDVSMYQWRPNTGKMTLIALQPDVGQVRAMGWAPFPHQRTLIACGLTTGRTLLLNLTPSTLSQPMNPSSSLPSAVGTLPAHYSRSVTALAFSKIDPNYLAVGYERHRSDDSLHIWDISTSISPLPSETSWTRPADRLEGQHPTPREGTSKEPRSVLQFCKNELIISVAFQPDTINHLLTSTNSRIRLHDLRSPSTQNQGSGSPTWLTRTVYGLCPDPHSPRIFASFENLQGSGLVRLWDSRKVGVEMMSLEVGQNVQALEWTSRGLAVGTRQGGVSLWDVVSGKTEHGRGTKDWVTLGSTRQIIPPKGNLNSFAFTYEDTTPTDVLYVLKEGTLGIGPVGGTPIISSSAQGALGLTTRKTLRVVDPHSNAGQPEEEPEISPARRDSEESADFEDYKRSNRFQLAPEGVARLLAEAADRSASRASSPGRSSLLRSTQPASPRELTFGGGSVGGEVVGRHEEILGGYDGLRKVLKGDVMWTMRRRAAQGYGLQDLLLNGAIAIQHPGKDRLSGIWEFVNHLLQIMPPSTSTHRAYNLTYHGISSIWSGPEQSPSSPSSIRTQATLQNEPRPHRQTSAAWSSLANHQGVRQTSVPTHTTERIPRERVMSEVSADYTAAVVSVLAQRQQNGLGGLGGKGRWTGFGGGVNTERGPQRRLMMMVCGEDRNSAMAEVNRLVEDSQRTKAACWAYFAGEESKAMSILLNSPNEKHRLMGSTMAGFISQSRAERGSEFWQEHWQTMVTKTDDPYVRVILSRIGGDGWDSVLKEEAIPLLDRVSIAINNLSDRELSAFFKDRYSRCLLHCSLHGLVLTGFTPPAIPLLQAYLDRTGDLQTVSILSTFFPPSRLSRGERKALERWQEAYRELLDRWKMYDKRCGFDVGRQIEMGRLGEEIKFDKRVCPM</sequence>
<organism evidence="3 4">
    <name type="scientific">Tremella mesenterica</name>
    <name type="common">Jelly fungus</name>
    <dbReference type="NCBI Taxonomy" id="5217"/>
    <lineage>
        <taxon>Eukaryota</taxon>
        <taxon>Fungi</taxon>
        <taxon>Dikarya</taxon>
        <taxon>Basidiomycota</taxon>
        <taxon>Agaricomycotina</taxon>
        <taxon>Tremellomycetes</taxon>
        <taxon>Tremellales</taxon>
        <taxon>Tremellaceae</taxon>
        <taxon>Tremella</taxon>
    </lineage>
</organism>
<feature type="compositionally biased region" description="Polar residues" evidence="1">
    <location>
        <begin position="603"/>
        <end position="625"/>
    </location>
</feature>
<keyword evidence="4" id="KW-1185">Reference proteome</keyword>
<dbReference type="GO" id="GO:0005737">
    <property type="term" value="C:cytoplasm"/>
    <property type="evidence" value="ECO:0007669"/>
    <property type="project" value="TreeGrafter"/>
</dbReference>
<dbReference type="InterPro" id="IPR036322">
    <property type="entry name" value="WD40_repeat_dom_sf"/>
</dbReference>
<feature type="region of interest" description="Disordered" evidence="1">
    <location>
        <begin position="575"/>
        <end position="626"/>
    </location>
</feature>
<dbReference type="EMBL" id="SDIL01000015">
    <property type="protein sequence ID" value="RXK40773.1"/>
    <property type="molecule type" value="Genomic_DNA"/>
</dbReference>
<accession>A0A4Q1BS09</accession>
<name>A0A4Q1BS09_TREME</name>
<gene>
    <name evidence="3" type="ORF">M231_02025</name>
</gene>
<dbReference type="SUPFAM" id="SSF50978">
    <property type="entry name" value="WD40 repeat-like"/>
    <property type="match status" value="1"/>
</dbReference>
<dbReference type="STRING" id="5217.A0A4Q1BS09"/>
<dbReference type="SMART" id="SM00320">
    <property type="entry name" value="WD40"/>
    <property type="match status" value="3"/>
</dbReference>
<dbReference type="OrthoDB" id="341486at2759"/>
<evidence type="ECO:0000256" key="1">
    <source>
        <dbReference type="SAM" id="MobiDB-lite"/>
    </source>
</evidence>
<dbReference type="InterPro" id="IPR049092">
    <property type="entry name" value="MIOS_a-sol"/>
</dbReference>
<proteinExistence type="predicted"/>
<feature type="compositionally biased region" description="Basic and acidic residues" evidence="1">
    <location>
        <begin position="412"/>
        <end position="428"/>
    </location>
</feature>
<dbReference type="Proteomes" id="UP000289152">
    <property type="component" value="Unassembled WGS sequence"/>
</dbReference>
<feature type="region of interest" description="Disordered" evidence="1">
    <location>
        <begin position="394"/>
        <end position="428"/>
    </location>
</feature>
<evidence type="ECO:0000313" key="4">
    <source>
        <dbReference type="Proteomes" id="UP000289152"/>
    </source>
</evidence>
<protein>
    <recommendedName>
        <fullName evidence="2">MIOS-like alpha-solenoid domain-containing protein</fullName>
    </recommendedName>
</protein>
<dbReference type="AlphaFoldDB" id="A0A4Q1BS09"/>
<feature type="compositionally biased region" description="Low complexity" evidence="1">
    <location>
        <begin position="452"/>
        <end position="465"/>
    </location>
</feature>
<feature type="compositionally biased region" description="Basic and acidic residues" evidence="1">
    <location>
        <begin position="164"/>
        <end position="184"/>
    </location>
</feature>
<evidence type="ECO:0000313" key="3">
    <source>
        <dbReference type="EMBL" id="RXK40773.1"/>
    </source>
</evidence>
<feature type="region of interest" description="Disordered" evidence="1">
    <location>
        <begin position="155"/>
        <end position="184"/>
    </location>
</feature>
<dbReference type="InterPro" id="IPR001680">
    <property type="entry name" value="WD40_rpt"/>
</dbReference>
<dbReference type="Gene3D" id="2.130.10.10">
    <property type="entry name" value="YVTN repeat-like/Quinoprotein amine dehydrogenase"/>
    <property type="match status" value="2"/>
</dbReference>
<feature type="domain" description="MIOS-like alpha-solenoid" evidence="2">
    <location>
        <begin position="678"/>
        <end position="808"/>
    </location>
</feature>
<dbReference type="PANTHER" id="PTHR16453">
    <property type="entry name" value="WD40 DOMAIN-CONTAINING PROTEIN MIO FAMILY MEMBER"/>
    <property type="match status" value="1"/>
</dbReference>
<dbReference type="InterPro" id="IPR015943">
    <property type="entry name" value="WD40/YVTN_repeat-like_dom_sf"/>
</dbReference>
<dbReference type="InterPro" id="IPR037593">
    <property type="entry name" value="MIOS/Sea4"/>
</dbReference>
<dbReference type="VEuPathDB" id="FungiDB:TREMEDRAFT_73051"/>
<reference evidence="3 4" key="1">
    <citation type="submission" date="2016-06" db="EMBL/GenBank/DDBJ databases">
        <title>Evolution of pathogenesis and genome organization in the Tremellales.</title>
        <authorList>
            <person name="Cuomo C."/>
            <person name="Litvintseva A."/>
            <person name="Heitman J."/>
            <person name="Chen Y."/>
            <person name="Sun S."/>
            <person name="Springer D."/>
            <person name="Dromer F."/>
            <person name="Young S."/>
            <person name="Zeng Q."/>
            <person name="Chapman S."/>
            <person name="Gujja S."/>
            <person name="Saif S."/>
            <person name="Birren B."/>
        </authorList>
    </citation>
    <scope>NUCLEOTIDE SEQUENCE [LARGE SCALE GENOMIC DNA]</scope>
    <source>
        <strain evidence="3 4">ATCC 28783</strain>
    </source>
</reference>
<evidence type="ECO:0000259" key="2">
    <source>
        <dbReference type="Pfam" id="PF21719"/>
    </source>
</evidence>
<dbReference type="Pfam" id="PF21720">
    <property type="entry name" value="MIOS_WD40"/>
    <property type="match status" value="1"/>
</dbReference>
<dbReference type="Pfam" id="PF21719">
    <property type="entry name" value="MIOS_a-sol"/>
    <property type="match status" value="1"/>
</dbReference>